<gene>
    <name evidence="1" type="ORF">LENED_009349</name>
</gene>
<reference evidence="1 2" key="1">
    <citation type="submission" date="2016-08" db="EMBL/GenBank/DDBJ databases">
        <authorList>
            <consortium name="Lentinula edodes genome sequencing consortium"/>
            <person name="Sakamoto Y."/>
            <person name="Nakade K."/>
            <person name="Sato S."/>
            <person name="Yoshida Y."/>
            <person name="Miyazaki K."/>
            <person name="Natsume S."/>
            <person name="Konno N."/>
        </authorList>
    </citation>
    <scope>NUCLEOTIDE SEQUENCE [LARGE SCALE GENOMIC DNA]</scope>
    <source>
        <strain evidence="1 2">NBRC 111202</strain>
    </source>
</reference>
<sequence length="66" mass="7217">MLIFPSSISAANFSAAFKSSVWKGYDGGTEGIYQPKSYVKATINNECRQSARANLCKDKSTHESSH</sequence>
<name>A0A1Q3EJI0_LENED</name>
<evidence type="ECO:0000313" key="1">
    <source>
        <dbReference type="EMBL" id="GAW07363.1"/>
    </source>
</evidence>
<accession>A0A1Q3EJI0</accession>
<organism evidence="1 2">
    <name type="scientific">Lentinula edodes</name>
    <name type="common">Shiitake mushroom</name>
    <name type="synonym">Lentinus edodes</name>
    <dbReference type="NCBI Taxonomy" id="5353"/>
    <lineage>
        <taxon>Eukaryota</taxon>
        <taxon>Fungi</taxon>
        <taxon>Dikarya</taxon>
        <taxon>Basidiomycota</taxon>
        <taxon>Agaricomycotina</taxon>
        <taxon>Agaricomycetes</taxon>
        <taxon>Agaricomycetidae</taxon>
        <taxon>Agaricales</taxon>
        <taxon>Marasmiineae</taxon>
        <taxon>Omphalotaceae</taxon>
        <taxon>Lentinula</taxon>
    </lineage>
</organism>
<evidence type="ECO:0000313" key="2">
    <source>
        <dbReference type="Proteomes" id="UP000188533"/>
    </source>
</evidence>
<protein>
    <submittedName>
        <fullName evidence="1">Uncharacterized protein</fullName>
    </submittedName>
</protein>
<proteinExistence type="predicted"/>
<dbReference type="AlphaFoldDB" id="A0A1Q3EJI0"/>
<keyword evidence="2" id="KW-1185">Reference proteome</keyword>
<dbReference type="Proteomes" id="UP000188533">
    <property type="component" value="Unassembled WGS sequence"/>
</dbReference>
<dbReference type="EMBL" id="BDGU01000423">
    <property type="protein sequence ID" value="GAW07363.1"/>
    <property type="molecule type" value="Genomic_DNA"/>
</dbReference>
<comment type="caution">
    <text evidence="1">The sequence shown here is derived from an EMBL/GenBank/DDBJ whole genome shotgun (WGS) entry which is preliminary data.</text>
</comment>
<reference evidence="1 2" key="2">
    <citation type="submission" date="2017-02" db="EMBL/GenBank/DDBJ databases">
        <title>A genome survey and senescence transcriptome analysis in Lentinula edodes.</title>
        <authorList>
            <person name="Sakamoto Y."/>
            <person name="Nakade K."/>
            <person name="Sato S."/>
            <person name="Yoshida Y."/>
            <person name="Miyazaki K."/>
            <person name="Natsume S."/>
            <person name="Konno N."/>
        </authorList>
    </citation>
    <scope>NUCLEOTIDE SEQUENCE [LARGE SCALE GENOMIC DNA]</scope>
    <source>
        <strain evidence="1 2">NBRC 111202</strain>
    </source>
</reference>